<accession>A0ABV8Q865</accession>
<gene>
    <name evidence="1" type="ORF">ACFOYW_12535</name>
</gene>
<keyword evidence="2" id="KW-1185">Reference proteome</keyword>
<proteinExistence type="predicted"/>
<evidence type="ECO:0000313" key="2">
    <source>
        <dbReference type="Proteomes" id="UP001595900"/>
    </source>
</evidence>
<sequence length="207" mass="23095">MRASRRLPGNPWPHDMVLAIDSPPFLLDLLWIREAWGLRPRGGDLPPALTTTPVPVDPAARAAAPISEWEAGWPDVWDACLQHAGEARDDDLLQRIRRTDLSSEERHALMSRLRGPAWHDRFGTDAYADGRREWANGAVSEKRAAFRDVERSLLDAVIPAWKAGLTTIVEIPCRGTFTRRVGAHGLLVTAGTRADDVQYRHALALFQ</sequence>
<comment type="caution">
    <text evidence="1">The sequence shown here is derived from an EMBL/GenBank/DDBJ whole genome shotgun (WGS) entry which is preliminary data.</text>
</comment>
<dbReference type="RefSeq" id="WP_390229326.1">
    <property type="nucleotide sequence ID" value="NZ_JBHSCN010000005.1"/>
</dbReference>
<dbReference type="EMBL" id="JBHSCN010000005">
    <property type="protein sequence ID" value="MFC4244202.1"/>
    <property type="molecule type" value="Genomic_DNA"/>
</dbReference>
<protein>
    <submittedName>
        <fullName evidence="1">Uncharacterized protein</fullName>
    </submittedName>
</protein>
<evidence type="ECO:0000313" key="1">
    <source>
        <dbReference type="EMBL" id="MFC4244202.1"/>
    </source>
</evidence>
<reference evidence="2" key="1">
    <citation type="journal article" date="2019" name="Int. J. Syst. Evol. Microbiol.">
        <title>The Global Catalogue of Microorganisms (GCM) 10K type strain sequencing project: providing services to taxonomists for standard genome sequencing and annotation.</title>
        <authorList>
            <consortium name="The Broad Institute Genomics Platform"/>
            <consortium name="The Broad Institute Genome Sequencing Center for Infectious Disease"/>
            <person name="Wu L."/>
            <person name="Ma J."/>
        </authorList>
    </citation>
    <scope>NUCLEOTIDE SEQUENCE [LARGE SCALE GENOMIC DNA]</scope>
    <source>
        <strain evidence="2">CGMCC 1.10363</strain>
    </source>
</reference>
<dbReference type="Proteomes" id="UP001595900">
    <property type="component" value="Unassembled WGS sequence"/>
</dbReference>
<organism evidence="1 2">
    <name type="scientific">Gryllotalpicola reticulitermitis</name>
    <dbReference type="NCBI Taxonomy" id="1184153"/>
    <lineage>
        <taxon>Bacteria</taxon>
        <taxon>Bacillati</taxon>
        <taxon>Actinomycetota</taxon>
        <taxon>Actinomycetes</taxon>
        <taxon>Micrococcales</taxon>
        <taxon>Microbacteriaceae</taxon>
        <taxon>Gryllotalpicola</taxon>
    </lineage>
</organism>
<name>A0ABV8Q865_9MICO</name>